<feature type="chain" id="PRO_5044550821" evidence="1">
    <location>
        <begin position="23"/>
        <end position="250"/>
    </location>
</feature>
<dbReference type="PATRIC" id="fig|33934.6.peg.996"/>
<dbReference type="PANTHER" id="PTHR30383:SF27">
    <property type="entry name" value="SPORE GERMINATION LIPASE LIPC"/>
    <property type="match status" value="1"/>
</dbReference>
<feature type="signal peptide" evidence="1">
    <location>
        <begin position="1"/>
        <end position="22"/>
    </location>
</feature>
<dbReference type="SUPFAM" id="SSF52266">
    <property type="entry name" value="SGNH hydrolase"/>
    <property type="match status" value="1"/>
</dbReference>
<evidence type="ECO:0000313" key="3">
    <source>
        <dbReference type="EMBL" id="OAO76533.1"/>
    </source>
</evidence>
<dbReference type="Proteomes" id="UP000078336">
    <property type="component" value="Unassembled WGS sequence"/>
</dbReference>
<dbReference type="InterPro" id="IPR013830">
    <property type="entry name" value="SGNH_hydro"/>
</dbReference>
<dbReference type="RefSeq" id="WP_004890466.1">
    <property type="nucleotide sequence ID" value="NZ_CP021838.1"/>
</dbReference>
<dbReference type="Gene3D" id="3.40.50.1110">
    <property type="entry name" value="SGNH hydrolase"/>
    <property type="match status" value="1"/>
</dbReference>
<keyword evidence="1" id="KW-0732">Signal</keyword>
<protein>
    <submittedName>
        <fullName evidence="4">GDSL family lipase</fullName>
    </submittedName>
    <submittedName>
        <fullName evidence="3">Lipase/Acylhydrolase with GDSL-like motif</fullName>
    </submittedName>
</protein>
<dbReference type="Proteomes" id="UP000286434">
    <property type="component" value="Unassembled WGS sequence"/>
</dbReference>
<reference evidence="4 6" key="2">
    <citation type="submission" date="2019-01" db="EMBL/GenBank/DDBJ databases">
        <title>Anoxybacillus flavithermus in powdered infant formula.</title>
        <authorList>
            <person name="Rhee M.S."/>
            <person name="Choi I.-G."/>
            <person name="Cho T.J."/>
            <person name="Park B."/>
        </authorList>
    </citation>
    <scope>NUCLEOTIDE SEQUENCE [LARGE SCALE GENOMIC DNA]</scope>
    <source>
        <strain evidence="4 6">FHS-PPAM212</strain>
    </source>
</reference>
<evidence type="ECO:0000259" key="2">
    <source>
        <dbReference type="Pfam" id="PF13472"/>
    </source>
</evidence>
<dbReference type="GO" id="GO:0004622">
    <property type="term" value="F:phosphatidylcholine lysophospholipase activity"/>
    <property type="evidence" value="ECO:0007669"/>
    <property type="project" value="TreeGrafter"/>
</dbReference>
<organism evidence="3 5">
    <name type="scientific">Anoxybacillus flavithermus</name>
    <dbReference type="NCBI Taxonomy" id="33934"/>
    <lineage>
        <taxon>Bacteria</taxon>
        <taxon>Bacillati</taxon>
        <taxon>Bacillota</taxon>
        <taxon>Bacilli</taxon>
        <taxon>Bacillales</taxon>
        <taxon>Anoxybacillaceae</taxon>
        <taxon>Anoxybacillus</taxon>
    </lineage>
</organism>
<accession>A0A178T5E5</accession>
<gene>
    <name evidence="4" type="ORF">EA138_09330</name>
    <name evidence="3" type="ORF">TAF16_2479</name>
</gene>
<dbReference type="AlphaFoldDB" id="A0A178T5E5"/>
<proteinExistence type="predicted"/>
<sequence>MNKLLLLFLCVCLVGCSSTSTTTVPTTIQENEQEQIKPRDLHVVALGDSLTKGVGDGKGGYVTFIKQYLEQREDVNKVFVQNFGKRGLRSEQLTDVIMNNESVIRKADVILITIGGNDVMKVVRSHFLSLTYELFVKEQQMFASRLDEQLQLLRYMNPDAYIVLSGLYNPFSSAFPNIPEMDEIIHMWNEGSKKVISRYDRALFVPIDDLFEERDDILYDDQFHPNTRGYELIAQRMYEHLQKHEEWIGE</sequence>
<evidence type="ECO:0000256" key="1">
    <source>
        <dbReference type="SAM" id="SignalP"/>
    </source>
</evidence>
<evidence type="ECO:0000313" key="4">
    <source>
        <dbReference type="EMBL" id="RWU12529.1"/>
    </source>
</evidence>
<dbReference type="OrthoDB" id="252349at2"/>
<name>A0A178T5E5_9BACL</name>
<dbReference type="InterPro" id="IPR051532">
    <property type="entry name" value="Ester_Hydrolysis_Enzymes"/>
</dbReference>
<dbReference type="EMBL" id="SBBW01000035">
    <property type="protein sequence ID" value="RWU12529.1"/>
    <property type="molecule type" value="Genomic_DNA"/>
</dbReference>
<keyword evidence="3" id="KW-0378">Hydrolase</keyword>
<comment type="caution">
    <text evidence="3">The sequence shown here is derived from an EMBL/GenBank/DDBJ whole genome shotgun (WGS) entry which is preliminary data.</text>
</comment>
<reference evidence="3 5" key="1">
    <citation type="submission" date="2016-03" db="EMBL/GenBank/DDBJ databases">
        <title>Spore heat resistance.</title>
        <authorList>
            <person name="Boekhorst J."/>
            <person name="Berendsen E.M."/>
            <person name="Wells-Bennik M.H."/>
            <person name="Kuipers O.P."/>
        </authorList>
    </citation>
    <scope>NUCLEOTIDE SEQUENCE [LARGE SCALE GENOMIC DNA]</scope>
    <source>
        <strain evidence="3 5">AF16</strain>
    </source>
</reference>
<feature type="domain" description="SGNH hydrolase-type esterase" evidence="2">
    <location>
        <begin position="45"/>
        <end position="232"/>
    </location>
</feature>
<dbReference type="InterPro" id="IPR036514">
    <property type="entry name" value="SGNH_hydro_sf"/>
</dbReference>
<evidence type="ECO:0000313" key="5">
    <source>
        <dbReference type="Proteomes" id="UP000078336"/>
    </source>
</evidence>
<dbReference type="Pfam" id="PF13472">
    <property type="entry name" value="Lipase_GDSL_2"/>
    <property type="match status" value="1"/>
</dbReference>
<dbReference type="PANTHER" id="PTHR30383">
    <property type="entry name" value="THIOESTERASE 1/PROTEASE 1/LYSOPHOSPHOLIPASE L1"/>
    <property type="match status" value="1"/>
</dbReference>
<keyword evidence="5" id="KW-1185">Reference proteome</keyword>
<dbReference type="CDD" id="cd04506">
    <property type="entry name" value="SGNH_hydrolase_YpmR_like"/>
    <property type="match status" value="1"/>
</dbReference>
<evidence type="ECO:0000313" key="6">
    <source>
        <dbReference type="Proteomes" id="UP000286434"/>
    </source>
</evidence>
<dbReference type="EMBL" id="LUCQ01000155">
    <property type="protein sequence ID" value="OAO76533.1"/>
    <property type="molecule type" value="Genomic_DNA"/>
</dbReference>